<accession>A0A9D4ZSD0</accession>
<dbReference type="EMBL" id="JABFUD020000002">
    <property type="protein sequence ID" value="KAI5083767.1"/>
    <property type="molecule type" value="Genomic_DNA"/>
</dbReference>
<proteinExistence type="predicted"/>
<sequence>GHLRLAAHSLSPSVTGALALCSRSFCRSLLLHHVSLGLNCVSQILKSLEVKVFMHKISKSSVARNPATMDGDQRACKVRPKQAQLQRVIASFEAGLQECRDECEVLSEAA</sequence>
<dbReference type="AlphaFoldDB" id="A0A9D4ZSD0"/>
<evidence type="ECO:0000313" key="1">
    <source>
        <dbReference type="EMBL" id="KAI5083767.1"/>
    </source>
</evidence>
<protein>
    <submittedName>
        <fullName evidence="1">Uncharacterized protein</fullName>
    </submittedName>
</protein>
<reference evidence="1" key="1">
    <citation type="submission" date="2021-01" db="EMBL/GenBank/DDBJ databases">
        <title>Adiantum capillus-veneris genome.</title>
        <authorList>
            <person name="Fang Y."/>
            <person name="Liao Q."/>
        </authorList>
    </citation>
    <scope>NUCLEOTIDE SEQUENCE</scope>
    <source>
        <strain evidence="1">H3</strain>
        <tissue evidence="1">Leaf</tissue>
    </source>
</reference>
<organism evidence="1 2">
    <name type="scientific">Adiantum capillus-veneris</name>
    <name type="common">Maidenhair fern</name>
    <dbReference type="NCBI Taxonomy" id="13818"/>
    <lineage>
        <taxon>Eukaryota</taxon>
        <taxon>Viridiplantae</taxon>
        <taxon>Streptophyta</taxon>
        <taxon>Embryophyta</taxon>
        <taxon>Tracheophyta</taxon>
        <taxon>Polypodiopsida</taxon>
        <taxon>Polypodiidae</taxon>
        <taxon>Polypodiales</taxon>
        <taxon>Pteridineae</taxon>
        <taxon>Pteridaceae</taxon>
        <taxon>Vittarioideae</taxon>
        <taxon>Adiantum</taxon>
    </lineage>
</organism>
<gene>
    <name evidence="1" type="ORF">GOP47_0003510</name>
</gene>
<dbReference type="Proteomes" id="UP000886520">
    <property type="component" value="Chromosome 3"/>
</dbReference>
<comment type="caution">
    <text evidence="1">The sequence shown here is derived from an EMBL/GenBank/DDBJ whole genome shotgun (WGS) entry which is preliminary data.</text>
</comment>
<evidence type="ECO:0000313" key="2">
    <source>
        <dbReference type="Proteomes" id="UP000886520"/>
    </source>
</evidence>
<feature type="non-terminal residue" evidence="1">
    <location>
        <position position="1"/>
    </location>
</feature>
<name>A0A9D4ZSD0_ADICA</name>
<keyword evidence="2" id="KW-1185">Reference proteome</keyword>